<evidence type="ECO:0000313" key="1">
    <source>
        <dbReference type="EMBL" id="MBB6218110.1"/>
    </source>
</evidence>
<protein>
    <submittedName>
        <fullName evidence="1">Uncharacterized protein</fullName>
    </submittedName>
</protein>
<dbReference type="Proteomes" id="UP000579281">
    <property type="component" value="Unassembled WGS sequence"/>
</dbReference>
<sequence>MKDITKIIDLIINGYEVNILTSREDSIEITFQI</sequence>
<evidence type="ECO:0000313" key="2">
    <source>
        <dbReference type="Proteomes" id="UP000579281"/>
    </source>
</evidence>
<gene>
    <name evidence="1" type="ORF">HNQ80_004250</name>
</gene>
<dbReference type="EMBL" id="JACHEN010000033">
    <property type="protein sequence ID" value="MBB6218110.1"/>
    <property type="molecule type" value="Genomic_DNA"/>
</dbReference>
<accession>A0A841L1Q9</accession>
<keyword evidence="2" id="KW-1185">Reference proteome</keyword>
<dbReference type="AlphaFoldDB" id="A0A841L1Q9"/>
<comment type="caution">
    <text evidence="1">The sequence shown here is derived from an EMBL/GenBank/DDBJ whole genome shotgun (WGS) entry which is preliminary data.</text>
</comment>
<organism evidence="1 2">
    <name type="scientific">Anaerosolibacter carboniphilus</name>
    <dbReference type="NCBI Taxonomy" id="1417629"/>
    <lineage>
        <taxon>Bacteria</taxon>
        <taxon>Bacillati</taxon>
        <taxon>Bacillota</taxon>
        <taxon>Clostridia</taxon>
        <taxon>Peptostreptococcales</taxon>
        <taxon>Thermotaleaceae</taxon>
        <taxon>Anaerosolibacter</taxon>
    </lineage>
</organism>
<reference evidence="1 2" key="1">
    <citation type="submission" date="2020-08" db="EMBL/GenBank/DDBJ databases">
        <title>Genomic Encyclopedia of Type Strains, Phase IV (KMG-IV): sequencing the most valuable type-strain genomes for metagenomic binning, comparative biology and taxonomic classification.</title>
        <authorList>
            <person name="Goeker M."/>
        </authorList>
    </citation>
    <scope>NUCLEOTIDE SEQUENCE [LARGE SCALE GENOMIC DNA]</scope>
    <source>
        <strain evidence="1 2">DSM 103526</strain>
    </source>
</reference>
<name>A0A841L1Q9_9FIRM</name>
<proteinExistence type="predicted"/>